<dbReference type="InterPro" id="IPR043917">
    <property type="entry name" value="DUF5753"/>
</dbReference>
<dbReference type="InterPro" id="IPR001387">
    <property type="entry name" value="Cro/C1-type_HTH"/>
</dbReference>
<sequence>MPPRNNPTARQVRLGTELRRMRERAGMKAGEAARLLGVSPMQMSHMETARLGVGRERLRALAAQYGCADVAYVDALAAMTGRRGPEWWEEFRDSVVPAALDLAALEWYAKGVQGLQTVHIPGLLQTSAYTRALFSYLSPDARLTELDAEVEFRRRRRVILERDAPTPYSAIVHEAALRVLVGGRDVAREQLDALLEQSERPGVTIRVIPFSAEGFAGMGYSMLYATGPVPQLDTVQIDHVHGSVFLDAEEQLAHYRDRWRTVERSALGPEETRDLIRRVAREL</sequence>
<dbReference type="CDD" id="cd00093">
    <property type="entry name" value="HTH_XRE"/>
    <property type="match status" value="1"/>
</dbReference>
<dbReference type="Proteomes" id="UP001602123">
    <property type="component" value="Unassembled WGS sequence"/>
</dbReference>
<dbReference type="Pfam" id="PF19054">
    <property type="entry name" value="DUF5753"/>
    <property type="match status" value="1"/>
</dbReference>
<evidence type="ECO:0000313" key="3">
    <source>
        <dbReference type="Proteomes" id="UP001602123"/>
    </source>
</evidence>
<proteinExistence type="predicted"/>
<dbReference type="SUPFAM" id="SSF47413">
    <property type="entry name" value="lambda repressor-like DNA-binding domains"/>
    <property type="match status" value="1"/>
</dbReference>
<dbReference type="InterPro" id="IPR010982">
    <property type="entry name" value="Lambda_DNA-bd_dom_sf"/>
</dbReference>
<comment type="caution">
    <text evidence="2">The sequence shown here is derived from an EMBL/GenBank/DDBJ whole genome shotgun (WGS) entry which is preliminary data.</text>
</comment>
<dbReference type="EMBL" id="JBIAUT010000019">
    <property type="protein sequence ID" value="MFF4221055.1"/>
    <property type="molecule type" value="Genomic_DNA"/>
</dbReference>
<gene>
    <name evidence="2" type="ORF">ACFYZM_32980</name>
</gene>
<dbReference type="Pfam" id="PF13560">
    <property type="entry name" value="HTH_31"/>
    <property type="match status" value="1"/>
</dbReference>
<dbReference type="PROSITE" id="PS50943">
    <property type="entry name" value="HTH_CROC1"/>
    <property type="match status" value="1"/>
</dbReference>
<accession>A0ABW6U898</accession>
<dbReference type="Gene3D" id="1.10.260.40">
    <property type="entry name" value="lambda repressor-like DNA-binding domains"/>
    <property type="match status" value="1"/>
</dbReference>
<feature type="domain" description="HTH cro/C1-type" evidence="1">
    <location>
        <begin position="18"/>
        <end position="73"/>
    </location>
</feature>
<organism evidence="2 3">
    <name type="scientific">Streptomyces nondiastaticus</name>
    <dbReference type="NCBI Taxonomy" id="3154512"/>
    <lineage>
        <taxon>Bacteria</taxon>
        <taxon>Bacillati</taxon>
        <taxon>Actinomycetota</taxon>
        <taxon>Actinomycetes</taxon>
        <taxon>Kitasatosporales</taxon>
        <taxon>Streptomycetaceae</taxon>
        <taxon>Streptomyces</taxon>
    </lineage>
</organism>
<evidence type="ECO:0000259" key="1">
    <source>
        <dbReference type="PROSITE" id="PS50943"/>
    </source>
</evidence>
<dbReference type="RefSeq" id="WP_388634231.1">
    <property type="nucleotide sequence ID" value="NZ_JBIAUT010000019.1"/>
</dbReference>
<evidence type="ECO:0000313" key="2">
    <source>
        <dbReference type="EMBL" id="MFF4221055.1"/>
    </source>
</evidence>
<dbReference type="SMART" id="SM00530">
    <property type="entry name" value="HTH_XRE"/>
    <property type="match status" value="1"/>
</dbReference>
<protein>
    <submittedName>
        <fullName evidence="2">Helix-turn-helix domain-containing protein</fullName>
    </submittedName>
</protein>
<keyword evidence="3" id="KW-1185">Reference proteome</keyword>
<reference evidence="2 3" key="1">
    <citation type="submission" date="2024-10" db="EMBL/GenBank/DDBJ databases">
        <title>The Natural Products Discovery Center: Release of the First 8490 Sequenced Strains for Exploring Actinobacteria Biosynthetic Diversity.</title>
        <authorList>
            <person name="Kalkreuter E."/>
            <person name="Kautsar S.A."/>
            <person name="Yang D."/>
            <person name="Bader C.D."/>
            <person name="Teijaro C.N."/>
            <person name="Fluegel L."/>
            <person name="Davis C.M."/>
            <person name="Simpson J.R."/>
            <person name="Lauterbach L."/>
            <person name="Steele A.D."/>
            <person name="Gui C."/>
            <person name="Meng S."/>
            <person name="Li G."/>
            <person name="Viehrig K."/>
            <person name="Ye F."/>
            <person name="Su P."/>
            <person name="Kiefer A.F."/>
            <person name="Nichols A."/>
            <person name="Cepeda A.J."/>
            <person name="Yan W."/>
            <person name="Fan B."/>
            <person name="Jiang Y."/>
            <person name="Adhikari A."/>
            <person name="Zheng C.-J."/>
            <person name="Schuster L."/>
            <person name="Cowan T.M."/>
            <person name="Smanski M.J."/>
            <person name="Chevrette M.G."/>
            <person name="De Carvalho L.P.S."/>
            <person name="Shen B."/>
        </authorList>
    </citation>
    <scope>NUCLEOTIDE SEQUENCE [LARGE SCALE GENOMIC DNA]</scope>
    <source>
        <strain evidence="2 3">NPDC001650</strain>
    </source>
</reference>
<name>A0ABW6U898_9ACTN</name>